<dbReference type="GO" id="GO:0016020">
    <property type="term" value="C:membrane"/>
    <property type="evidence" value="ECO:0007669"/>
    <property type="project" value="InterPro"/>
</dbReference>
<dbReference type="PANTHER" id="PTHR24421:SF10">
    <property type="entry name" value="NITRATE_NITRITE SENSOR PROTEIN NARQ"/>
    <property type="match status" value="1"/>
</dbReference>
<dbReference type="Gene3D" id="1.20.5.1930">
    <property type="match status" value="1"/>
</dbReference>
<evidence type="ECO:0000256" key="1">
    <source>
        <dbReference type="ARBA" id="ARBA00000085"/>
    </source>
</evidence>
<dbReference type="GO" id="GO:0000155">
    <property type="term" value="F:phosphorelay sensor kinase activity"/>
    <property type="evidence" value="ECO:0007669"/>
    <property type="project" value="InterPro"/>
</dbReference>
<dbReference type="Pfam" id="PF02518">
    <property type="entry name" value="HATPase_c"/>
    <property type="match status" value="1"/>
</dbReference>
<keyword evidence="8" id="KW-0902">Two-component regulatory system</keyword>
<dbReference type="EC" id="2.7.13.3" evidence="2"/>
<keyword evidence="7" id="KW-0067">ATP-binding</keyword>
<dbReference type="OrthoDB" id="227596at2"/>
<evidence type="ECO:0000256" key="7">
    <source>
        <dbReference type="ARBA" id="ARBA00022840"/>
    </source>
</evidence>
<proteinExistence type="predicted"/>
<dbReference type="PANTHER" id="PTHR24421">
    <property type="entry name" value="NITRATE/NITRITE SENSOR PROTEIN NARX-RELATED"/>
    <property type="match status" value="1"/>
</dbReference>
<dbReference type="InterPro" id="IPR011712">
    <property type="entry name" value="Sig_transdc_His_kin_sub3_dim/P"/>
</dbReference>
<reference evidence="12 13" key="1">
    <citation type="submission" date="2019-02" db="EMBL/GenBank/DDBJ databases">
        <title>Sequencing the genomes of 1000 actinobacteria strains.</title>
        <authorList>
            <person name="Klenk H.-P."/>
        </authorList>
    </citation>
    <scope>NUCLEOTIDE SEQUENCE [LARGE SCALE GENOMIC DNA]</scope>
    <source>
        <strain evidence="12 13">DSM 45779</strain>
    </source>
</reference>
<keyword evidence="9" id="KW-0472">Membrane</keyword>
<dbReference type="InterPro" id="IPR003594">
    <property type="entry name" value="HATPase_dom"/>
</dbReference>
<evidence type="ECO:0000259" key="11">
    <source>
        <dbReference type="Pfam" id="PF07730"/>
    </source>
</evidence>
<dbReference type="AlphaFoldDB" id="A0A4Q7V2S5"/>
<gene>
    <name evidence="12" type="ORF">EV383_5620</name>
</gene>
<protein>
    <recommendedName>
        <fullName evidence="2">histidine kinase</fullName>
        <ecNumber evidence="2">2.7.13.3</ecNumber>
    </recommendedName>
</protein>
<evidence type="ECO:0000256" key="9">
    <source>
        <dbReference type="SAM" id="Phobius"/>
    </source>
</evidence>
<feature type="domain" description="Signal transduction histidine kinase subgroup 3 dimerisation and phosphoacceptor" evidence="11">
    <location>
        <begin position="189"/>
        <end position="254"/>
    </location>
</feature>
<dbReference type="Pfam" id="PF07730">
    <property type="entry name" value="HisKA_3"/>
    <property type="match status" value="1"/>
</dbReference>
<dbReference type="CDD" id="cd16917">
    <property type="entry name" value="HATPase_UhpB-NarQ-NarX-like"/>
    <property type="match status" value="1"/>
</dbReference>
<sequence length="400" mass="40934">MLQGTGTGRAAQLAGRLRTPVEVLGYLFWLAADGVAALSGTPGAVAAPVIGAGVAAVVLARGRLGPHRAVTVAFGLSAAATVVGWTVRVVPALPWPALPSMSFCEQLALAVVTISALQRTTNRESVGVVVASGAVIVSSPLLRPGFDGTATAFVSLSVMGWIGTAAIGLALREAASRRRAQLQDARSAERMELARELHDVVAHHVTGIVVAAQAASVVARTRPDEVDRALASIEHAGADALTAMRRMVGVLRGQTDGARTPGADLAGIAELVRRFDQGVGGDGDRVRLRTDPGIEHAVLPAGVAATGYRVVQEALTNVRRHAPGAATVEVELHVRDEHLQVTVRNDGVGPERPAIPGGAGGFGLAGMGERVAALDGVLHAGPTGPGVWTVAARLPIGVRP</sequence>
<keyword evidence="5" id="KW-0547">Nucleotide-binding</keyword>
<dbReference type="RefSeq" id="WP_130292650.1">
    <property type="nucleotide sequence ID" value="NZ_SHKL01000001.1"/>
</dbReference>
<evidence type="ECO:0000313" key="13">
    <source>
        <dbReference type="Proteomes" id="UP000291591"/>
    </source>
</evidence>
<keyword evidence="3" id="KW-0597">Phosphoprotein</keyword>
<evidence type="ECO:0000256" key="5">
    <source>
        <dbReference type="ARBA" id="ARBA00022741"/>
    </source>
</evidence>
<evidence type="ECO:0000313" key="12">
    <source>
        <dbReference type="EMBL" id="RZT88676.1"/>
    </source>
</evidence>
<feature type="domain" description="Histidine kinase/HSP90-like ATPase" evidence="10">
    <location>
        <begin position="308"/>
        <end position="394"/>
    </location>
</feature>
<dbReference type="SUPFAM" id="SSF55874">
    <property type="entry name" value="ATPase domain of HSP90 chaperone/DNA topoisomerase II/histidine kinase"/>
    <property type="match status" value="1"/>
</dbReference>
<dbReference type="EMBL" id="SHKL01000001">
    <property type="protein sequence ID" value="RZT88676.1"/>
    <property type="molecule type" value="Genomic_DNA"/>
</dbReference>
<keyword evidence="9" id="KW-1133">Transmembrane helix</keyword>
<evidence type="ECO:0000256" key="8">
    <source>
        <dbReference type="ARBA" id="ARBA00023012"/>
    </source>
</evidence>
<evidence type="ECO:0000256" key="6">
    <source>
        <dbReference type="ARBA" id="ARBA00022777"/>
    </source>
</evidence>
<dbReference type="InterPro" id="IPR036890">
    <property type="entry name" value="HATPase_C_sf"/>
</dbReference>
<feature type="transmembrane region" description="Helical" evidence="9">
    <location>
        <begin position="69"/>
        <end position="87"/>
    </location>
</feature>
<evidence type="ECO:0000256" key="2">
    <source>
        <dbReference type="ARBA" id="ARBA00012438"/>
    </source>
</evidence>
<keyword evidence="13" id="KW-1185">Reference proteome</keyword>
<comment type="catalytic activity">
    <reaction evidence="1">
        <text>ATP + protein L-histidine = ADP + protein N-phospho-L-histidine.</text>
        <dbReference type="EC" id="2.7.13.3"/>
    </reaction>
</comment>
<dbReference type="GO" id="GO:0046983">
    <property type="term" value="F:protein dimerization activity"/>
    <property type="evidence" value="ECO:0007669"/>
    <property type="project" value="InterPro"/>
</dbReference>
<keyword evidence="4" id="KW-0808">Transferase</keyword>
<evidence type="ECO:0000256" key="3">
    <source>
        <dbReference type="ARBA" id="ARBA00022553"/>
    </source>
</evidence>
<evidence type="ECO:0000256" key="4">
    <source>
        <dbReference type="ARBA" id="ARBA00022679"/>
    </source>
</evidence>
<feature type="transmembrane region" description="Helical" evidence="9">
    <location>
        <begin position="45"/>
        <end position="62"/>
    </location>
</feature>
<dbReference type="InterPro" id="IPR050482">
    <property type="entry name" value="Sensor_HK_TwoCompSys"/>
</dbReference>
<evidence type="ECO:0000259" key="10">
    <source>
        <dbReference type="Pfam" id="PF02518"/>
    </source>
</evidence>
<feature type="transmembrane region" description="Helical" evidence="9">
    <location>
        <begin position="152"/>
        <end position="171"/>
    </location>
</feature>
<organism evidence="12 13">
    <name type="scientific">Pseudonocardia sediminis</name>
    <dbReference type="NCBI Taxonomy" id="1397368"/>
    <lineage>
        <taxon>Bacteria</taxon>
        <taxon>Bacillati</taxon>
        <taxon>Actinomycetota</taxon>
        <taxon>Actinomycetes</taxon>
        <taxon>Pseudonocardiales</taxon>
        <taxon>Pseudonocardiaceae</taxon>
        <taxon>Pseudonocardia</taxon>
    </lineage>
</organism>
<dbReference type="Proteomes" id="UP000291591">
    <property type="component" value="Unassembled WGS sequence"/>
</dbReference>
<name>A0A4Q7V2S5_PSEST</name>
<dbReference type="GO" id="GO:0005524">
    <property type="term" value="F:ATP binding"/>
    <property type="evidence" value="ECO:0007669"/>
    <property type="project" value="UniProtKB-KW"/>
</dbReference>
<keyword evidence="6 12" id="KW-0418">Kinase</keyword>
<dbReference type="Gene3D" id="3.30.565.10">
    <property type="entry name" value="Histidine kinase-like ATPase, C-terminal domain"/>
    <property type="match status" value="1"/>
</dbReference>
<comment type="caution">
    <text evidence="12">The sequence shown here is derived from an EMBL/GenBank/DDBJ whole genome shotgun (WGS) entry which is preliminary data.</text>
</comment>
<accession>A0A4Q7V2S5</accession>
<keyword evidence="9" id="KW-0812">Transmembrane</keyword>